<dbReference type="AlphaFoldDB" id="A0A5N5EJZ0"/>
<evidence type="ECO:0000313" key="1">
    <source>
        <dbReference type="EMBL" id="KAB2588922.1"/>
    </source>
</evidence>
<dbReference type="EMBL" id="VYUA01000039">
    <property type="protein sequence ID" value="KAB2588922.1"/>
    <property type="molecule type" value="Genomic_DNA"/>
</dbReference>
<evidence type="ECO:0000313" key="2">
    <source>
        <dbReference type="Proteomes" id="UP000326907"/>
    </source>
</evidence>
<comment type="caution">
    <text evidence="1">The sequence shown here is derived from an EMBL/GenBank/DDBJ whole genome shotgun (WGS) entry which is preliminary data.</text>
</comment>
<sequence>MTGAWLADLEAALLDREEEVILGVLQQPDYPALVSCPTCDVPPESVASRVEDPVIDGHPAVLVDFKPCRHGVWVPVDEPRTT</sequence>
<reference evidence="1 2" key="1">
    <citation type="submission" date="2019-09" db="EMBL/GenBank/DDBJ databases">
        <authorList>
            <person name="Liu P."/>
        </authorList>
    </citation>
    <scope>NUCLEOTIDE SEQUENCE [LARGE SCALE GENOMIC DNA]</scope>
    <source>
        <strain evidence="1 2">TRM68085</strain>
    </source>
</reference>
<name>A0A5N5EJZ0_9ACTN</name>
<proteinExistence type="predicted"/>
<protein>
    <submittedName>
        <fullName evidence="1">Uncharacterized protein</fullName>
    </submittedName>
</protein>
<dbReference type="Proteomes" id="UP000326907">
    <property type="component" value="Unassembled WGS sequence"/>
</dbReference>
<keyword evidence="2" id="KW-1185">Reference proteome</keyword>
<gene>
    <name evidence="1" type="ORF">F5983_29885</name>
</gene>
<accession>A0A5N5EJZ0</accession>
<organism evidence="1 2">
    <name type="scientific">Streptomyces arboris</name>
    <dbReference type="NCBI Taxonomy" id="2600619"/>
    <lineage>
        <taxon>Bacteria</taxon>
        <taxon>Bacillati</taxon>
        <taxon>Actinomycetota</taxon>
        <taxon>Actinomycetes</taxon>
        <taxon>Kitasatosporales</taxon>
        <taxon>Streptomycetaceae</taxon>
        <taxon>Streptomyces</taxon>
    </lineage>
</organism>